<dbReference type="AlphaFoldDB" id="A0A412WS83"/>
<reference evidence="3 4" key="1">
    <citation type="submission" date="2018-08" db="EMBL/GenBank/DDBJ databases">
        <title>A genome reference for cultivated species of the human gut microbiota.</title>
        <authorList>
            <person name="Zou Y."/>
            <person name="Xue W."/>
            <person name="Luo G."/>
        </authorList>
    </citation>
    <scope>NUCLEOTIDE SEQUENCE [LARGE SCALE GENOMIC DNA]</scope>
    <source>
        <strain evidence="1 3">AF14-6AC</strain>
        <strain evidence="2 4">OF03-11</strain>
    </source>
</reference>
<protein>
    <submittedName>
        <fullName evidence="1">Uncharacterized protein</fullName>
    </submittedName>
</protein>
<comment type="caution">
    <text evidence="1">The sequence shown here is derived from an EMBL/GenBank/DDBJ whole genome shotgun (WGS) entry which is preliminary data.</text>
</comment>
<dbReference type="Proteomes" id="UP000284434">
    <property type="component" value="Unassembled WGS sequence"/>
</dbReference>
<dbReference type="Proteomes" id="UP000283426">
    <property type="component" value="Unassembled WGS sequence"/>
</dbReference>
<sequence>MNFMGESTSAFSYANGYVIVILGNVLQEMRKGMFILFSLLYGVGVFAQNTDELRDAYEKDKRDVKAVTEYVRALGETQKRAQADSVVREYMARCPVVQLEDKDTYLLINKFVFEDVYSNAFEYGIFMQRKMHWDREAKNDEVGEKARLLSLLRGMQGSISNADEIDKRYEVLSVLSGNLRKEVDKRCLPAYTGDKYVMPGYDSLKIAHLKYLLQKGDLLGQEIMQLKIGVYEDYVAGNYAGMVEKLNLACGMNFKKLDENYTVQILSVLADTGVNREVLKSGIDLLNRLIEKKKESADNYYNVLGRYYLLYGDEERGNRYKLEGERVEAQKRARFGDLMNAFEK</sequence>
<evidence type="ECO:0000313" key="2">
    <source>
        <dbReference type="EMBL" id="RGY09907.1"/>
    </source>
</evidence>
<dbReference type="RefSeq" id="WP_118102626.1">
    <property type="nucleotide sequence ID" value="NZ_JABWDG010000028.1"/>
</dbReference>
<proteinExistence type="predicted"/>
<evidence type="ECO:0000313" key="4">
    <source>
        <dbReference type="Proteomes" id="UP000284434"/>
    </source>
</evidence>
<accession>A0A412WS83</accession>
<evidence type="ECO:0000313" key="3">
    <source>
        <dbReference type="Proteomes" id="UP000283426"/>
    </source>
</evidence>
<dbReference type="EMBL" id="QSCO01000001">
    <property type="protein sequence ID" value="RGY09907.1"/>
    <property type="molecule type" value="Genomic_DNA"/>
</dbReference>
<evidence type="ECO:0000313" key="1">
    <source>
        <dbReference type="EMBL" id="RGV30072.1"/>
    </source>
</evidence>
<dbReference type="EMBL" id="QRYW01000004">
    <property type="protein sequence ID" value="RGV30072.1"/>
    <property type="molecule type" value="Genomic_DNA"/>
</dbReference>
<organism evidence="1 3">
    <name type="scientific">Odoribacter splanchnicus</name>
    <dbReference type="NCBI Taxonomy" id="28118"/>
    <lineage>
        <taxon>Bacteria</taxon>
        <taxon>Pseudomonadati</taxon>
        <taxon>Bacteroidota</taxon>
        <taxon>Bacteroidia</taxon>
        <taxon>Bacteroidales</taxon>
        <taxon>Odoribacteraceae</taxon>
        <taxon>Odoribacter</taxon>
    </lineage>
</organism>
<name>A0A412WS83_9BACT</name>
<gene>
    <name evidence="1" type="ORF">DWW24_02855</name>
    <name evidence="2" type="ORF">DXA53_01020</name>
</gene>